<sequence length="168" mass="17489">MFDTLLETSRREGRAAAPALSAAAVADGWPAGEASRARGEELLRSGGDGKAAEADFRAAGSFASAPDFASFASAPDLASFDSAPPLASFAFPRPFELRRESGDGGAVRGGAVSASRPPSLPRLVCEPGEGEGPHARDNCNCEARRSGWGQIQRSQKWGLPDALERISC</sequence>
<evidence type="ECO:0000313" key="2">
    <source>
        <dbReference type="EMBL" id="KAL1528383.1"/>
    </source>
</evidence>
<feature type="region of interest" description="Disordered" evidence="1">
    <location>
        <begin position="100"/>
        <end position="121"/>
    </location>
</feature>
<dbReference type="AlphaFoldDB" id="A0AB34K528"/>
<evidence type="ECO:0000313" key="3">
    <source>
        <dbReference type="Proteomes" id="UP001515480"/>
    </source>
</evidence>
<proteinExistence type="predicted"/>
<dbReference type="EMBL" id="JBGBPQ010000002">
    <property type="protein sequence ID" value="KAL1528383.1"/>
    <property type="molecule type" value="Genomic_DNA"/>
</dbReference>
<keyword evidence="3" id="KW-1185">Reference proteome</keyword>
<reference evidence="2 3" key="1">
    <citation type="journal article" date="2024" name="Science">
        <title>Giant polyketide synthase enzymes in the biosynthesis of giant marine polyether toxins.</title>
        <authorList>
            <person name="Fallon T.R."/>
            <person name="Shende V.V."/>
            <person name="Wierzbicki I.H."/>
            <person name="Pendleton A.L."/>
            <person name="Watervoot N.F."/>
            <person name="Auber R.P."/>
            <person name="Gonzalez D.J."/>
            <person name="Wisecaver J.H."/>
            <person name="Moore B.S."/>
        </authorList>
    </citation>
    <scope>NUCLEOTIDE SEQUENCE [LARGE SCALE GENOMIC DNA]</scope>
    <source>
        <strain evidence="2 3">12B1</strain>
    </source>
</reference>
<accession>A0AB34K528</accession>
<evidence type="ECO:0000256" key="1">
    <source>
        <dbReference type="SAM" id="MobiDB-lite"/>
    </source>
</evidence>
<gene>
    <name evidence="2" type="ORF">AB1Y20_009734</name>
</gene>
<dbReference type="Proteomes" id="UP001515480">
    <property type="component" value="Unassembled WGS sequence"/>
</dbReference>
<protein>
    <submittedName>
        <fullName evidence="2">Uncharacterized protein</fullName>
    </submittedName>
</protein>
<comment type="caution">
    <text evidence="2">The sequence shown here is derived from an EMBL/GenBank/DDBJ whole genome shotgun (WGS) entry which is preliminary data.</text>
</comment>
<organism evidence="2 3">
    <name type="scientific">Prymnesium parvum</name>
    <name type="common">Toxic golden alga</name>
    <dbReference type="NCBI Taxonomy" id="97485"/>
    <lineage>
        <taxon>Eukaryota</taxon>
        <taxon>Haptista</taxon>
        <taxon>Haptophyta</taxon>
        <taxon>Prymnesiophyceae</taxon>
        <taxon>Prymnesiales</taxon>
        <taxon>Prymnesiaceae</taxon>
        <taxon>Prymnesium</taxon>
    </lineage>
</organism>
<name>A0AB34K528_PRYPA</name>